<gene>
    <name evidence="1" type="ORF">ROZALSC1DRAFT_25539</name>
</gene>
<name>A0A4P9YAR7_ROZAC</name>
<accession>A0A4P9YAR7</accession>
<reference evidence="2" key="1">
    <citation type="journal article" date="2018" name="Nat. Microbiol.">
        <title>Leveraging single-cell genomics to expand the fungal tree of life.</title>
        <authorList>
            <person name="Ahrendt S.R."/>
            <person name="Quandt C.A."/>
            <person name="Ciobanu D."/>
            <person name="Clum A."/>
            <person name="Salamov A."/>
            <person name="Andreopoulos B."/>
            <person name="Cheng J.F."/>
            <person name="Woyke T."/>
            <person name="Pelin A."/>
            <person name="Henrissat B."/>
            <person name="Reynolds N.K."/>
            <person name="Benny G.L."/>
            <person name="Smith M.E."/>
            <person name="James T.Y."/>
            <person name="Grigoriev I.V."/>
        </authorList>
    </citation>
    <scope>NUCLEOTIDE SEQUENCE [LARGE SCALE GENOMIC DNA]</scope>
    <source>
        <strain evidence="2">CSF55</strain>
    </source>
</reference>
<organism evidence="1 2">
    <name type="scientific">Rozella allomycis (strain CSF55)</name>
    <dbReference type="NCBI Taxonomy" id="988480"/>
    <lineage>
        <taxon>Eukaryota</taxon>
        <taxon>Fungi</taxon>
        <taxon>Fungi incertae sedis</taxon>
        <taxon>Cryptomycota</taxon>
        <taxon>Cryptomycota incertae sedis</taxon>
        <taxon>Rozella</taxon>
    </lineage>
</organism>
<evidence type="ECO:0000313" key="2">
    <source>
        <dbReference type="Proteomes" id="UP000281549"/>
    </source>
</evidence>
<proteinExistence type="predicted"/>
<dbReference type="Proteomes" id="UP000281549">
    <property type="component" value="Unassembled WGS sequence"/>
</dbReference>
<dbReference type="EMBL" id="ML006835">
    <property type="protein sequence ID" value="RKP16208.1"/>
    <property type="molecule type" value="Genomic_DNA"/>
</dbReference>
<sequence length="110" mass="12620">MYHRHDELKPATRRQFKSFVKDFPLPKFTLNVKTKNGTPFDEEYLQELTETVNELGRSSEFLVSLVRTDFTGHTTLLLISSSRQHSPKTLARMILLAVSPVPLPAQLDHL</sequence>
<dbReference type="AlphaFoldDB" id="A0A4P9YAR7"/>
<protein>
    <submittedName>
        <fullName evidence="1">Uncharacterized protein</fullName>
    </submittedName>
</protein>
<evidence type="ECO:0000313" key="1">
    <source>
        <dbReference type="EMBL" id="RKP16208.1"/>
    </source>
</evidence>